<dbReference type="PROSITE" id="PS50893">
    <property type="entry name" value="ABC_TRANSPORTER_2"/>
    <property type="match status" value="2"/>
</dbReference>
<evidence type="ECO:0000256" key="2">
    <source>
        <dbReference type="ARBA" id="ARBA00022448"/>
    </source>
</evidence>
<dbReference type="InterPro" id="IPR003593">
    <property type="entry name" value="AAA+_ATPase"/>
</dbReference>
<dbReference type="InterPro" id="IPR013563">
    <property type="entry name" value="Oligopep_ABC_C"/>
</dbReference>
<dbReference type="GO" id="GO:0015833">
    <property type="term" value="P:peptide transport"/>
    <property type="evidence" value="ECO:0007669"/>
    <property type="project" value="InterPro"/>
</dbReference>
<dbReference type="PROSITE" id="PS00211">
    <property type="entry name" value="ABC_TRANSPORTER_1"/>
    <property type="match status" value="2"/>
</dbReference>
<dbReference type="Proteomes" id="UP000246569">
    <property type="component" value="Unassembled WGS sequence"/>
</dbReference>
<dbReference type="InterPro" id="IPR003439">
    <property type="entry name" value="ABC_transporter-like_ATP-bd"/>
</dbReference>
<dbReference type="Pfam" id="PF08352">
    <property type="entry name" value="oligo_HPY"/>
    <property type="match status" value="2"/>
</dbReference>
<dbReference type="AlphaFoldDB" id="A0A317MT16"/>
<dbReference type="FunFam" id="3.40.50.300:FF:000016">
    <property type="entry name" value="Oligopeptide ABC transporter ATP-binding component"/>
    <property type="match status" value="1"/>
</dbReference>
<accession>A0A317MT16</accession>
<feature type="domain" description="ABC transporter" evidence="5">
    <location>
        <begin position="282"/>
        <end position="533"/>
    </location>
</feature>
<keyword evidence="2" id="KW-0813">Transport</keyword>
<name>A0A317MT16_9GAMM</name>
<evidence type="ECO:0000259" key="5">
    <source>
        <dbReference type="PROSITE" id="PS50893"/>
    </source>
</evidence>
<sequence>MHVVAECGALLDVEHLQVRFGNAVPVVDDVNFSINPGERVALVGESGSGKSVTALACLRLLDTRLVKVSGRIRFAGEDLLAIQESQMRRRRGRDIGMIFQEPMNALNPLKSIGSQIAEGIQLHFGLNAADSWSQAVDWLVRTGLTEPVRQAHAFPHMLSGGQRQRAMIAMVLACQPRLLIADEPTTALDVSLQVQILNLLMQLQHKSDMAILFISHNLNLVRCFAERVCVMQRGRLVEKGYVEDVFHNPKASYTRALISSMPQRFVSEQSYLRWEERGAPRLEVKNVSVRFQQNGRWWKRKKKNFFWAVRDVSFKVFSGETLGIVGESGSGKTTLGLALLQLITASGSVSVNGHEWSSLSRRALRPLRRHFQVVFQDPFASLSPRMCVEDIIGEGVVIHHPHLDAKARRERIVAALCEVGLDDDVLWRYPHEFSGGQRQRIAIARALVVEPDLILLDEPTSALDATVQRQVLELLWQLQRRRGISYLFVSHDLAVVRSVAHRVMVMRHGEVVEEGETEMLFTSPKHPYTRELLRASLNIDLGQHCRYENSVSK</sequence>
<proteinExistence type="inferred from homology"/>
<evidence type="ECO:0000313" key="7">
    <source>
        <dbReference type="Proteomes" id="UP000246569"/>
    </source>
</evidence>
<comment type="similarity">
    <text evidence="1">Belongs to the ABC transporter superfamily.</text>
</comment>
<dbReference type="PANTHER" id="PTHR43776:SF7">
    <property type="entry name" value="D,D-DIPEPTIDE TRANSPORT ATP-BINDING PROTEIN DDPF-RELATED"/>
    <property type="match status" value="1"/>
</dbReference>
<dbReference type="GO" id="GO:0005524">
    <property type="term" value="F:ATP binding"/>
    <property type="evidence" value="ECO:0007669"/>
    <property type="project" value="UniProtKB-KW"/>
</dbReference>
<dbReference type="EMBL" id="QGTJ01000007">
    <property type="protein sequence ID" value="PWV60478.1"/>
    <property type="molecule type" value="Genomic_DNA"/>
</dbReference>
<reference evidence="6 7" key="1">
    <citation type="submission" date="2018-05" db="EMBL/GenBank/DDBJ databases">
        <title>Genomic Encyclopedia of Type Strains, Phase IV (KMG-IV): sequencing the most valuable type-strain genomes for metagenomic binning, comparative biology and taxonomic classification.</title>
        <authorList>
            <person name="Goeker M."/>
        </authorList>
    </citation>
    <scope>NUCLEOTIDE SEQUENCE [LARGE SCALE GENOMIC DNA]</scope>
    <source>
        <strain evidence="6 7">DSM 23606</strain>
    </source>
</reference>
<dbReference type="InterPro" id="IPR017871">
    <property type="entry name" value="ABC_transporter-like_CS"/>
</dbReference>
<evidence type="ECO:0000256" key="1">
    <source>
        <dbReference type="ARBA" id="ARBA00005417"/>
    </source>
</evidence>
<dbReference type="SUPFAM" id="SSF52540">
    <property type="entry name" value="P-loop containing nucleoside triphosphate hydrolases"/>
    <property type="match status" value="2"/>
</dbReference>
<dbReference type="Pfam" id="PF00005">
    <property type="entry name" value="ABC_tran"/>
    <property type="match status" value="2"/>
</dbReference>
<dbReference type="OrthoDB" id="9784450at2"/>
<dbReference type="NCBIfam" id="NF007739">
    <property type="entry name" value="PRK10419.1"/>
    <property type="match status" value="2"/>
</dbReference>
<comment type="caution">
    <text evidence="6">The sequence shown here is derived from an EMBL/GenBank/DDBJ whole genome shotgun (WGS) entry which is preliminary data.</text>
</comment>
<dbReference type="InterPro" id="IPR027417">
    <property type="entry name" value="P-loop_NTPase"/>
</dbReference>
<dbReference type="SMART" id="SM00382">
    <property type="entry name" value="AAA"/>
    <property type="match status" value="2"/>
</dbReference>
<dbReference type="RefSeq" id="WP_110018969.1">
    <property type="nucleotide sequence ID" value="NZ_QGTJ01000007.1"/>
</dbReference>
<dbReference type="GO" id="GO:0016887">
    <property type="term" value="F:ATP hydrolysis activity"/>
    <property type="evidence" value="ECO:0007669"/>
    <property type="project" value="InterPro"/>
</dbReference>
<organism evidence="6 7">
    <name type="scientific">Plasticicumulans acidivorans</name>
    <dbReference type="NCBI Taxonomy" id="886464"/>
    <lineage>
        <taxon>Bacteria</taxon>
        <taxon>Pseudomonadati</taxon>
        <taxon>Pseudomonadota</taxon>
        <taxon>Gammaproteobacteria</taxon>
        <taxon>Candidatus Competibacteraceae</taxon>
        <taxon>Plasticicumulans</taxon>
    </lineage>
</organism>
<evidence type="ECO:0000256" key="3">
    <source>
        <dbReference type="ARBA" id="ARBA00022741"/>
    </source>
</evidence>
<gene>
    <name evidence="6" type="ORF">C7443_10751</name>
</gene>
<dbReference type="PANTHER" id="PTHR43776">
    <property type="entry name" value="TRANSPORT ATP-BINDING PROTEIN"/>
    <property type="match status" value="1"/>
</dbReference>
<keyword evidence="4 6" id="KW-0067">ATP-binding</keyword>
<keyword evidence="3" id="KW-0547">Nucleotide-binding</keyword>
<dbReference type="GO" id="GO:0055085">
    <property type="term" value="P:transmembrane transport"/>
    <property type="evidence" value="ECO:0007669"/>
    <property type="project" value="UniProtKB-ARBA"/>
</dbReference>
<dbReference type="CDD" id="cd03257">
    <property type="entry name" value="ABC_NikE_OppD_transporters"/>
    <property type="match status" value="2"/>
</dbReference>
<dbReference type="NCBIfam" id="NF008453">
    <property type="entry name" value="PRK11308.1"/>
    <property type="match status" value="2"/>
</dbReference>
<feature type="domain" description="ABC transporter" evidence="5">
    <location>
        <begin position="11"/>
        <end position="258"/>
    </location>
</feature>
<protein>
    <submittedName>
        <fullName evidence="6">Microcin C transport system ATP-binding protein</fullName>
    </submittedName>
</protein>
<dbReference type="Gene3D" id="3.40.50.300">
    <property type="entry name" value="P-loop containing nucleotide triphosphate hydrolases"/>
    <property type="match status" value="2"/>
</dbReference>
<evidence type="ECO:0000256" key="4">
    <source>
        <dbReference type="ARBA" id="ARBA00022840"/>
    </source>
</evidence>
<keyword evidence="7" id="KW-1185">Reference proteome</keyword>
<dbReference type="InterPro" id="IPR050319">
    <property type="entry name" value="ABC_transp_ATP-bind"/>
</dbReference>
<evidence type="ECO:0000313" key="6">
    <source>
        <dbReference type="EMBL" id="PWV60478.1"/>
    </source>
</evidence>